<dbReference type="InterPro" id="IPR036779">
    <property type="entry name" value="LysM_dom_sf"/>
</dbReference>
<dbReference type="RefSeq" id="WP_249510524.1">
    <property type="nucleotide sequence ID" value="NZ_CP093362.1"/>
</dbReference>
<dbReference type="SMART" id="SM00257">
    <property type="entry name" value="LysM"/>
    <property type="match status" value="1"/>
</dbReference>
<feature type="region of interest" description="Disordered" evidence="1">
    <location>
        <begin position="95"/>
        <end position="128"/>
    </location>
</feature>
<dbReference type="Proteomes" id="UP000831859">
    <property type="component" value="Chromosome"/>
</dbReference>
<protein>
    <submittedName>
        <fullName evidence="4">LysM peptidoglycan-binding domain-containing protein</fullName>
    </submittedName>
</protein>
<dbReference type="Gene3D" id="3.10.350.10">
    <property type="entry name" value="LysM domain"/>
    <property type="match status" value="1"/>
</dbReference>
<evidence type="ECO:0000256" key="2">
    <source>
        <dbReference type="SAM" id="Phobius"/>
    </source>
</evidence>
<accession>A0ABY4PGB9</accession>
<name>A0ABY4PGB9_9LACO</name>
<keyword evidence="2" id="KW-1133">Transmembrane helix</keyword>
<dbReference type="Pfam" id="PF01476">
    <property type="entry name" value="LysM"/>
    <property type="match status" value="1"/>
</dbReference>
<feature type="transmembrane region" description="Helical" evidence="2">
    <location>
        <begin position="17"/>
        <end position="35"/>
    </location>
</feature>
<evidence type="ECO:0000256" key="1">
    <source>
        <dbReference type="SAM" id="MobiDB-lite"/>
    </source>
</evidence>
<keyword evidence="2" id="KW-0812">Transmembrane</keyword>
<dbReference type="CDD" id="cd00118">
    <property type="entry name" value="LysM"/>
    <property type="match status" value="1"/>
</dbReference>
<keyword evidence="2" id="KW-0472">Membrane</keyword>
<sequence>MLLYIFYRSVLIGKSNYYFIFSFIVILLLGSISIFRNSIDTKANDNSIVTVKSGDTLENLSDRYNVFISMLEKTNNKYDDNQLLAGDHLLLPLASGDKNDSKPKAKNNDVKVKKESTQKQQTVAKESEEQIWNQANADAKAWISFHESTDSYTAQNGQYYGRYQLDRNYLAGDYSPDNQERVANQYVSDRYGSWVNAKAHWEANNWY</sequence>
<dbReference type="SUPFAM" id="SSF54106">
    <property type="entry name" value="LysM domain"/>
    <property type="match status" value="1"/>
</dbReference>
<feature type="compositionally biased region" description="Polar residues" evidence="1">
    <location>
        <begin position="118"/>
        <end position="128"/>
    </location>
</feature>
<reference evidence="4 5" key="1">
    <citation type="journal article" date="2022" name="Int. J. Syst. Evol. Microbiol.">
        <title>Apilactobacillus apisilvae sp. nov., Nicolia spurrieriana gen. nov. sp. nov., Bombilactobacillus folatiphilus sp. nov. and Bombilactobacillus thymidiniphilus sp. nov., four new lactic acid bacterial isolates from stingless bees Tetragonula carbonaria and Austroplebeia australis.</title>
        <authorList>
            <person name="Oliphant S.A."/>
            <person name="Watson-Haigh N.S."/>
            <person name="Sumby K.M."/>
            <person name="Gardner J."/>
            <person name="Groom S."/>
            <person name="Jiranek V."/>
        </authorList>
    </citation>
    <scope>NUCLEOTIDE SEQUENCE [LARGE SCALE GENOMIC DNA]</scope>
    <source>
        <strain evidence="4 5">SG5_A10</strain>
    </source>
</reference>
<dbReference type="InterPro" id="IPR018392">
    <property type="entry name" value="LysM"/>
</dbReference>
<keyword evidence="5" id="KW-1185">Reference proteome</keyword>
<dbReference type="PROSITE" id="PS51782">
    <property type="entry name" value="LYSM"/>
    <property type="match status" value="1"/>
</dbReference>
<evidence type="ECO:0000313" key="5">
    <source>
        <dbReference type="Proteomes" id="UP000831859"/>
    </source>
</evidence>
<proteinExistence type="predicted"/>
<gene>
    <name evidence="4" type="ORF">MOO46_04600</name>
</gene>
<evidence type="ECO:0000259" key="3">
    <source>
        <dbReference type="PROSITE" id="PS51782"/>
    </source>
</evidence>
<dbReference type="EMBL" id="CP093362">
    <property type="protein sequence ID" value="UQS84538.1"/>
    <property type="molecule type" value="Genomic_DNA"/>
</dbReference>
<feature type="domain" description="LysM" evidence="3">
    <location>
        <begin position="47"/>
        <end position="91"/>
    </location>
</feature>
<organism evidence="4 5">
    <name type="scientific">Apilactobacillus apisilvae</name>
    <dbReference type="NCBI Taxonomy" id="2923364"/>
    <lineage>
        <taxon>Bacteria</taxon>
        <taxon>Bacillati</taxon>
        <taxon>Bacillota</taxon>
        <taxon>Bacilli</taxon>
        <taxon>Lactobacillales</taxon>
        <taxon>Lactobacillaceae</taxon>
        <taxon>Apilactobacillus</taxon>
    </lineage>
</organism>
<feature type="compositionally biased region" description="Basic and acidic residues" evidence="1">
    <location>
        <begin position="97"/>
        <end position="117"/>
    </location>
</feature>
<evidence type="ECO:0000313" key="4">
    <source>
        <dbReference type="EMBL" id="UQS84538.1"/>
    </source>
</evidence>